<evidence type="ECO:0000256" key="1">
    <source>
        <dbReference type="ARBA" id="ARBA00023242"/>
    </source>
</evidence>
<keyword evidence="1" id="KW-0539">Nucleus</keyword>
<dbReference type="Pfam" id="PF11951">
    <property type="entry name" value="Fungal_trans_2"/>
    <property type="match status" value="1"/>
</dbReference>
<dbReference type="InterPro" id="IPR052400">
    <property type="entry name" value="Zn2-C6_fungal_TF"/>
</dbReference>
<dbReference type="AlphaFoldDB" id="A0A9W8N586"/>
<sequence>MCQHWSEVHGEPNSKAIRYREARLQTFFRGNKIRYFEVEGPKHLQCWTTQKESQLATQKTGASLPADLERGSPDENPAPPLDHRSLLYMHHYTRHSALFLNRGSESTEFWADTMVLEAQKHPFLMYSLLCISAIDKARKSADTVERREHLEASASYCAGAISGYRVAVAGPTRENSTAILACSRLLGQQEAVRDLIRFEETRDHRFTVEDIIEHLVLLKGCTDLMIQLQSTLPPDSPFRLPDKVRLGLKDIEEHDTTATHISPGCIPTDTWLTLDSLEAKLLAARLLPPSEAPMIRRAIQLLAYATTHAYGASEDDVGWAGWNAVEGWLRSPVVADELLPAMRELRPAALVVFISWAMMLLRRIEEAYDWMTGLSVWFVRVTIEVAQNTEMEMVVRQMYKFE</sequence>
<protein>
    <submittedName>
        <fullName evidence="3">Uncharacterized protein</fullName>
    </submittedName>
</protein>
<comment type="caution">
    <text evidence="3">The sequence shown here is derived from an EMBL/GenBank/DDBJ whole genome shotgun (WGS) entry which is preliminary data.</text>
</comment>
<dbReference type="PANTHER" id="PTHR47657:SF7">
    <property type="entry name" value="STEROL REGULATORY ELEMENT-BINDING PROTEIN ECM22"/>
    <property type="match status" value="1"/>
</dbReference>
<dbReference type="EMBL" id="JANPWZ010002885">
    <property type="protein sequence ID" value="KAJ3555463.1"/>
    <property type="molecule type" value="Genomic_DNA"/>
</dbReference>
<accession>A0A9W8N586</accession>
<feature type="region of interest" description="Disordered" evidence="2">
    <location>
        <begin position="56"/>
        <end position="82"/>
    </location>
</feature>
<dbReference type="InterPro" id="IPR021858">
    <property type="entry name" value="Fun_TF"/>
</dbReference>
<evidence type="ECO:0000313" key="4">
    <source>
        <dbReference type="Proteomes" id="UP001148614"/>
    </source>
</evidence>
<name>A0A9W8N586_9PEZI</name>
<reference evidence="3" key="1">
    <citation type="submission" date="2022-07" db="EMBL/GenBank/DDBJ databases">
        <title>Genome Sequence of Xylaria arbuscula.</title>
        <authorList>
            <person name="Buettner E."/>
        </authorList>
    </citation>
    <scope>NUCLEOTIDE SEQUENCE</scope>
    <source>
        <strain evidence="3">VT107</strain>
    </source>
</reference>
<dbReference type="PANTHER" id="PTHR47657">
    <property type="entry name" value="STEROL REGULATORY ELEMENT-BINDING PROTEIN ECM22"/>
    <property type="match status" value="1"/>
</dbReference>
<dbReference type="Proteomes" id="UP001148614">
    <property type="component" value="Unassembled WGS sequence"/>
</dbReference>
<evidence type="ECO:0000256" key="2">
    <source>
        <dbReference type="SAM" id="MobiDB-lite"/>
    </source>
</evidence>
<proteinExistence type="predicted"/>
<keyword evidence="4" id="KW-1185">Reference proteome</keyword>
<dbReference type="VEuPathDB" id="FungiDB:F4678DRAFT_452764"/>
<evidence type="ECO:0000313" key="3">
    <source>
        <dbReference type="EMBL" id="KAJ3555463.1"/>
    </source>
</evidence>
<dbReference type="GO" id="GO:0000981">
    <property type="term" value="F:DNA-binding transcription factor activity, RNA polymerase II-specific"/>
    <property type="evidence" value="ECO:0007669"/>
    <property type="project" value="TreeGrafter"/>
</dbReference>
<organism evidence="3 4">
    <name type="scientific">Xylaria arbuscula</name>
    <dbReference type="NCBI Taxonomy" id="114810"/>
    <lineage>
        <taxon>Eukaryota</taxon>
        <taxon>Fungi</taxon>
        <taxon>Dikarya</taxon>
        <taxon>Ascomycota</taxon>
        <taxon>Pezizomycotina</taxon>
        <taxon>Sordariomycetes</taxon>
        <taxon>Xylariomycetidae</taxon>
        <taxon>Xylariales</taxon>
        <taxon>Xylariaceae</taxon>
        <taxon>Xylaria</taxon>
    </lineage>
</organism>
<gene>
    <name evidence="3" type="ORF">NPX13_g10349</name>
</gene>